<accession>A0A5A7QBY0</accession>
<comment type="caution">
    <text evidence="2">The sequence shown here is derived from an EMBL/GenBank/DDBJ whole genome shotgun (WGS) entry which is preliminary data.</text>
</comment>
<feature type="domain" description="RNase H type-1" evidence="1">
    <location>
        <begin position="96"/>
        <end position="207"/>
    </location>
</feature>
<dbReference type="AlphaFoldDB" id="A0A5A7QBY0"/>
<reference evidence="3" key="1">
    <citation type="journal article" date="2019" name="Curr. Biol.">
        <title>Genome Sequence of Striga asiatica Provides Insight into the Evolution of Plant Parasitism.</title>
        <authorList>
            <person name="Yoshida S."/>
            <person name="Kim S."/>
            <person name="Wafula E.K."/>
            <person name="Tanskanen J."/>
            <person name="Kim Y.M."/>
            <person name="Honaas L."/>
            <person name="Yang Z."/>
            <person name="Spallek T."/>
            <person name="Conn C.E."/>
            <person name="Ichihashi Y."/>
            <person name="Cheong K."/>
            <person name="Cui S."/>
            <person name="Der J.P."/>
            <person name="Gundlach H."/>
            <person name="Jiao Y."/>
            <person name="Hori C."/>
            <person name="Ishida J.K."/>
            <person name="Kasahara H."/>
            <person name="Kiba T."/>
            <person name="Kim M.S."/>
            <person name="Koo N."/>
            <person name="Laohavisit A."/>
            <person name="Lee Y.H."/>
            <person name="Lumba S."/>
            <person name="McCourt P."/>
            <person name="Mortimer J.C."/>
            <person name="Mutuku J.M."/>
            <person name="Nomura T."/>
            <person name="Sasaki-Sekimoto Y."/>
            <person name="Seto Y."/>
            <person name="Wang Y."/>
            <person name="Wakatake T."/>
            <person name="Sakakibara H."/>
            <person name="Demura T."/>
            <person name="Yamaguchi S."/>
            <person name="Yoneyama K."/>
            <person name="Manabe R.I."/>
            <person name="Nelson D.C."/>
            <person name="Schulman A.H."/>
            <person name="Timko M.P."/>
            <person name="dePamphilis C.W."/>
            <person name="Choi D."/>
            <person name="Shirasu K."/>
        </authorList>
    </citation>
    <scope>NUCLEOTIDE SEQUENCE [LARGE SCALE GENOMIC DNA]</scope>
    <source>
        <strain evidence="3">cv. UVA1</strain>
    </source>
</reference>
<dbReference type="PANTHER" id="PTHR47074:SF11">
    <property type="entry name" value="REVERSE TRANSCRIPTASE-LIKE PROTEIN"/>
    <property type="match status" value="1"/>
</dbReference>
<proteinExistence type="predicted"/>
<dbReference type="InterPro" id="IPR052929">
    <property type="entry name" value="RNase_H-like_EbsB-rel"/>
</dbReference>
<dbReference type="EMBL" id="BKCP01006449">
    <property type="protein sequence ID" value="GER42759.1"/>
    <property type="molecule type" value="Genomic_DNA"/>
</dbReference>
<dbReference type="CDD" id="cd06222">
    <property type="entry name" value="RNase_H_like"/>
    <property type="match status" value="1"/>
</dbReference>
<sequence length="235" mass="26373">MRLLSISEGYKKEDFRLVVMFMLLVWQDRNLLLKGGHLSDIEAIIDNGTRWVEEYDQARVCTIFDSTGRVVKDNWAWKGRKGNENGCYLQCDAAVRDSEIGLGGWIKDSEGFVVAVFASHMSGSFSPTLAEALSIFGLRFASTMGLKIKQVTTDCLEVVQGLITNDSYHPFEGNFSNILALLDSLECGFCRHTNRLHNVIAHDIGKWAVGSKTTLMWSDCIPIFFSPLFCKNLMV</sequence>
<evidence type="ECO:0000259" key="1">
    <source>
        <dbReference type="Pfam" id="PF13456"/>
    </source>
</evidence>
<keyword evidence="2" id="KW-0808">Transferase</keyword>
<dbReference type="InterPro" id="IPR044730">
    <property type="entry name" value="RNase_H-like_dom_plant"/>
</dbReference>
<gene>
    <name evidence="2" type="ORF">STAS_19577</name>
</gene>
<dbReference type="GO" id="GO:0004523">
    <property type="term" value="F:RNA-DNA hybrid ribonuclease activity"/>
    <property type="evidence" value="ECO:0007669"/>
    <property type="project" value="InterPro"/>
</dbReference>
<keyword evidence="3" id="KW-1185">Reference proteome</keyword>
<dbReference type="OrthoDB" id="1906820at2759"/>
<dbReference type="GO" id="GO:0003676">
    <property type="term" value="F:nucleic acid binding"/>
    <property type="evidence" value="ECO:0007669"/>
    <property type="project" value="InterPro"/>
</dbReference>
<dbReference type="PANTHER" id="PTHR47074">
    <property type="entry name" value="BNAC02G40300D PROTEIN"/>
    <property type="match status" value="1"/>
</dbReference>
<protein>
    <submittedName>
        <fullName evidence="2">Polynucleotidyl transferase</fullName>
    </submittedName>
</protein>
<dbReference type="Pfam" id="PF13456">
    <property type="entry name" value="RVT_3"/>
    <property type="match status" value="1"/>
</dbReference>
<evidence type="ECO:0000313" key="2">
    <source>
        <dbReference type="EMBL" id="GER42759.1"/>
    </source>
</evidence>
<organism evidence="2 3">
    <name type="scientific">Striga asiatica</name>
    <name type="common">Asiatic witchweed</name>
    <name type="synonym">Buchnera asiatica</name>
    <dbReference type="NCBI Taxonomy" id="4170"/>
    <lineage>
        <taxon>Eukaryota</taxon>
        <taxon>Viridiplantae</taxon>
        <taxon>Streptophyta</taxon>
        <taxon>Embryophyta</taxon>
        <taxon>Tracheophyta</taxon>
        <taxon>Spermatophyta</taxon>
        <taxon>Magnoliopsida</taxon>
        <taxon>eudicotyledons</taxon>
        <taxon>Gunneridae</taxon>
        <taxon>Pentapetalae</taxon>
        <taxon>asterids</taxon>
        <taxon>lamiids</taxon>
        <taxon>Lamiales</taxon>
        <taxon>Orobanchaceae</taxon>
        <taxon>Buchnereae</taxon>
        <taxon>Striga</taxon>
    </lineage>
</organism>
<name>A0A5A7QBY0_STRAF</name>
<dbReference type="GO" id="GO:0016740">
    <property type="term" value="F:transferase activity"/>
    <property type="evidence" value="ECO:0007669"/>
    <property type="project" value="UniProtKB-KW"/>
</dbReference>
<evidence type="ECO:0000313" key="3">
    <source>
        <dbReference type="Proteomes" id="UP000325081"/>
    </source>
</evidence>
<dbReference type="InterPro" id="IPR002156">
    <property type="entry name" value="RNaseH_domain"/>
</dbReference>
<dbReference type="Proteomes" id="UP000325081">
    <property type="component" value="Unassembled WGS sequence"/>
</dbReference>